<evidence type="ECO:0000313" key="1">
    <source>
        <dbReference type="EMBL" id="KIX99332.1"/>
    </source>
</evidence>
<dbReference type="GeneID" id="27710654"/>
<dbReference type="VEuPathDB" id="FungiDB:Z520_04908"/>
<dbReference type="OrthoDB" id="4133437at2759"/>
<dbReference type="EMBL" id="KN848069">
    <property type="protein sequence ID" value="KIX99332.1"/>
    <property type="molecule type" value="Genomic_DNA"/>
</dbReference>
<sequence length="356" mass="38660">MACGTFRACDQDPCGLPVKKSFFDEPACDYWEHGGDSMVPTRKRALRGTTVTVINGMKGWGGLNQTGYSYDEIPGVTIHSSNDIEDAEGFSSFGEGTLRVTIPGDKLPDRIGITNAGEAPICIAGVHLTAPDGSQITMTGNLGRLCGADHYESASEVLPNAEGKPAACVWVDRHGSNGIRLPGIAFDLQNYDSEDGPGPEFYNITSVQDLCKAPFIALGDDQPALSRRQLVMPNVARDDSSVASLNFDSALVKSNLDLSSAVQMCRGEFTKGPHFVSLSEGLYCDMSTRQLYPVCKDDAGHDGETCFDVEQNELVERDSGEDDPASRTRLVERYPESQNAGRVKVLKTFRYVDTWH</sequence>
<accession>A0A0D2K0J0</accession>
<evidence type="ECO:0000313" key="2">
    <source>
        <dbReference type="Proteomes" id="UP000053411"/>
    </source>
</evidence>
<dbReference type="RefSeq" id="XP_016633455.1">
    <property type="nucleotide sequence ID" value="XM_016775412.1"/>
</dbReference>
<gene>
    <name evidence="1" type="ORF">Z520_04908</name>
</gene>
<dbReference type="Proteomes" id="UP000053411">
    <property type="component" value="Unassembled WGS sequence"/>
</dbReference>
<proteinExistence type="predicted"/>
<protein>
    <submittedName>
        <fullName evidence="1">Uncharacterized protein</fullName>
    </submittedName>
</protein>
<organism evidence="1 2">
    <name type="scientific">Fonsecaea multimorphosa CBS 102226</name>
    <dbReference type="NCBI Taxonomy" id="1442371"/>
    <lineage>
        <taxon>Eukaryota</taxon>
        <taxon>Fungi</taxon>
        <taxon>Dikarya</taxon>
        <taxon>Ascomycota</taxon>
        <taxon>Pezizomycotina</taxon>
        <taxon>Eurotiomycetes</taxon>
        <taxon>Chaetothyriomycetidae</taxon>
        <taxon>Chaetothyriales</taxon>
        <taxon>Herpotrichiellaceae</taxon>
        <taxon>Fonsecaea</taxon>
    </lineage>
</organism>
<name>A0A0D2K0J0_9EURO</name>
<keyword evidence="2" id="KW-1185">Reference proteome</keyword>
<dbReference type="AlphaFoldDB" id="A0A0D2K0J0"/>
<reference evidence="1 2" key="1">
    <citation type="submission" date="2015-01" db="EMBL/GenBank/DDBJ databases">
        <title>The Genome Sequence of Fonsecaea multimorphosa CBS 102226.</title>
        <authorList>
            <consortium name="The Broad Institute Genomics Platform"/>
            <person name="Cuomo C."/>
            <person name="de Hoog S."/>
            <person name="Gorbushina A."/>
            <person name="Stielow B."/>
            <person name="Teixiera M."/>
            <person name="Abouelleil A."/>
            <person name="Chapman S.B."/>
            <person name="Priest M."/>
            <person name="Young S.K."/>
            <person name="Wortman J."/>
            <person name="Nusbaum C."/>
            <person name="Birren B."/>
        </authorList>
    </citation>
    <scope>NUCLEOTIDE SEQUENCE [LARGE SCALE GENOMIC DNA]</scope>
    <source>
        <strain evidence="1 2">CBS 102226</strain>
    </source>
</reference>
<dbReference type="STRING" id="1442371.A0A0D2K0J0"/>